<dbReference type="Gene3D" id="3.30.420.240">
    <property type="match status" value="1"/>
</dbReference>
<name>A0AAW9C645_KLUCR</name>
<dbReference type="EMBL" id="JAUEQX010000009">
    <property type="protein sequence ID" value="MDW3777655.1"/>
    <property type="molecule type" value="Genomic_DNA"/>
</dbReference>
<gene>
    <name evidence="1" type="ORF">QWU01_12640</name>
</gene>
<dbReference type="RefSeq" id="WP_318242606.1">
    <property type="nucleotide sequence ID" value="NZ_JAUEQX010000009.1"/>
</dbReference>
<protein>
    <submittedName>
        <fullName evidence="1">Uncharacterized protein</fullName>
    </submittedName>
</protein>
<sequence length="71" mass="7958">MADDLSPPEYKVRLKDSRKILQDKDEVKDLLGRSPNNADAYVLTYAAPVVKKQFNAPGMQGQAITEYNPYA</sequence>
<accession>A0AAW9C645</accession>
<dbReference type="Proteomes" id="UP001276300">
    <property type="component" value="Unassembled WGS sequence"/>
</dbReference>
<reference evidence="1" key="1">
    <citation type="journal article" date="2023" name="J Glob Antimicrob Resist">
        <title>Emergence of NDM-1 and KPC-3 carbapenemases in Kluyvera cryocrescens: Investigating genetic heterogeneity and acquisition routes of blaNDM-1 in Enterobacterales species in Portugal.</title>
        <authorList>
            <person name="Loiodice M."/>
            <person name="Ribeiro M."/>
            <person name="Peixe L."/>
            <person name="Novais A."/>
        </authorList>
    </citation>
    <scope>NUCLEOTIDE SEQUENCE</scope>
    <source>
        <strain evidence="1">K629</strain>
    </source>
</reference>
<organism evidence="1 2">
    <name type="scientific">Kluyvera cryocrescens</name>
    <name type="common">Kluyvera citrophila</name>
    <dbReference type="NCBI Taxonomy" id="580"/>
    <lineage>
        <taxon>Bacteria</taxon>
        <taxon>Pseudomonadati</taxon>
        <taxon>Pseudomonadota</taxon>
        <taxon>Gammaproteobacteria</taxon>
        <taxon>Enterobacterales</taxon>
        <taxon>Enterobacteriaceae</taxon>
        <taxon>Kluyvera</taxon>
    </lineage>
</organism>
<dbReference type="AlphaFoldDB" id="A0AAW9C645"/>
<evidence type="ECO:0000313" key="2">
    <source>
        <dbReference type="Proteomes" id="UP001276300"/>
    </source>
</evidence>
<proteinExistence type="predicted"/>
<comment type="caution">
    <text evidence="1">The sequence shown here is derived from an EMBL/GenBank/DDBJ whole genome shotgun (WGS) entry which is preliminary data.</text>
</comment>
<evidence type="ECO:0000313" key="1">
    <source>
        <dbReference type="EMBL" id="MDW3777655.1"/>
    </source>
</evidence>